<name>A0A4C1YQT1_EUMVA</name>
<gene>
    <name evidence="1" type="ORF">EVAR_63326_1</name>
</gene>
<comment type="caution">
    <text evidence="1">The sequence shown here is derived from an EMBL/GenBank/DDBJ whole genome shotgun (WGS) entry which is preliminary data.</text>
</comment>
<protein>
    <submittedName>
        <fullName evidence="1">Uncharacterized protein</fullName>
    </submittedName>
</protein>
<dbReference type="AlphaFoldDB" id="A0A4C1YQT1"/>
<sequence>MERAVVASSREGPIPRPMSRVLSPKRRYEVCFSSLLLFQALITPQLTRSLSQSFCFKCSDRKPLRLVHVVSEAASHDCRRSDDRVRDRWRNILPDMWSGRFSLKE</sequence>
<organism evidence="1 2">
    <name type="scientific">Eumeta variegata</name>
    <name type="common">Bagworm moth</name>
    <name type="synonym">Eumeta japonica</name>
    <dbReference type="NCBI Taxonomy" id="151549"/>
    <lineage>
        <taxon>Eukaryota</taxon>
        <taxon>Metazoa</taxon>
        <taxon>Ecdysozoa</taxon>
        <taxon>Arthropoda</taxon>
        <taxon>Hexapoda</taxon>
        <taxon>Insecta</taxon>
        <taxon>Pterygota</taxon>
        <taxon>Neoptera</taxon>
        <taxon>Endopterygota</taxon>
        <taxon>Lepidoptera</taxon>
        <taxon>Glossata</taxon>
        <taxon>Ditrysia</taxon>
        <taxon>Tineoidea</taxon>
        <taxon>Psychidae</taxon>
        <taxon>Oiketicinae</taxon>
        <taxon>Eumeta</taxon>
    </lineage>
</organism>
<dbReference type="Proteomes" id="UP000299102">
    <property type="component" value="Unassembled WGS sequence"/>
</dbReference>
<proteinExistence type="predicted"/>
<evidence type="ECO:0000313" key="1">
    <source>
        <dbReference type="EMBL" id="GBP76979.1"/>
    </source>
</evidence>
<keyword evidence="2" id="KW-1185">Reference proteome</keyword>
<accession>A0A4C1YQT1</accession>
<reference evidence="1 2" key="1">
    <citation type="journal article" date="2019" name="Commun. Biol.">
        <title>The bagworm genome reveals a unique fibroin gene that provides high tensile strength.</title>
        <authorList>
            <person name="Kono N."/>
            <person name="Nakamura H."/>
            <person name="Ohtoshi R."/>
            <person name="Tomita M."/>
            <person name="Numata K."/>
            <person name="Arakawa K."/>
        </authorList>
    </citation>
    <scope>NUCLEOTIDE SEQUENCE [LARGE SCALE GENOMIC DNA]</scope>
</reference>
<evidence type="ECO:0000313" key="2">
    <source>
        <dbReference type="Proteomes" id="UP000299102"/>
    </source>
</evidence>
<dbReference type="EMBL" id="BGZK01001312">
    <property type="protein sequence ID" value="GBP76979.1"/>
    <property type="molecule type" value="Genomic_DNA"/>
</dbReference>